<dbReference type="OrthoDB" id="10255964at2759"/>
<name>V9KP62_CALMI</name>
<reference evidence="7 9" key="3">
    <citation type="journal article" date="2014" name="Nature">
        <title>Elephant shark genome provides unique insights into gnathostome evolution.</title>
        <authorList>
            <consortium name="International Elephant Shark Genome Sequencing Consortium"/>
            <person name="Venkatesh B."/>
            <person name="Lee A.P."/>
            <person name="Ravi V."/>
            <person name="Maurya A.K."/>
            <person name="Lian M.M."/>
            <person name="Swann J.B."/>
            <person name="Ohta Y."/>
            <person name="Flajnik M.F."/>
            <person name="Sutoh Y."/>
            <person name="Kasahara M."/>
            <person name="Hoon S."/>
            <person name="Gangu V."/>
            <person name="Roy S.W."/>
            <person name="Irimia M."/>
            <person name="Korzh V."/>
            <person name="Kondrychyn I."/>
            <person name="Lim Z.W."/>
            <person name="Tay B.H."/>
            <person name="Tohari S."/>
            <person name="Kong K.W."/>
            <person name="Ho S."/>
            <person name="Lorente-Galdos B."/>
            <person name="Quilez J."/>
            <person name="Marques-Bonet T."/>
            <person name="Raney B.J."/>
            <person name="Ingham P.W."/>
            <person name="Tay A."/>
            <person name="Hillier L.W."/>
            <person name="Minx P."/>
            <person name="Boehm T."/>
            <person name="Wilson R.K."/>
            <person name="Brenner S."/>
            <person name="Warren W.C."/>
        </authorList>
    </citation>
    <scope>NUCLEOTIDE SEQUENCE</scope>
    <source>
        <tissue evidence="7">Spleen</tissue>
    </source>
</reference>
<reference evidence="9" key="1">
    <citation type="journal article" date="2006" name="Science">
        <title>Ancient noncoding elements conserved in the human genome.</title>
        <authorList>
            <person name="Venkatesh B."/>
            <person name="Kirkness E.F."/>
            <person name="Loh Y.H."/>
            <person name="Halpern A.L."/>
            <person name="Lee A.P."/>
            <person name="Johnson J."/>
            <person name="Dandona N."/>
            <person name="Viswanathan L.D."/>
            <person name="Tay A."/>
            <person name="Venter J.C."/>
            <person name="Strausberg R.L."/>
            <person name="Brenner S."/>
        </authorList>
    </citation>
    <scope>NUCLEOTIDE SEQUENCE [LARGE SCALE GENOMIC DNA]</scope>
</reference>
<evidence type="ECO:0000256" key="4">
    <source>
        <dbReference type="SAM" id="Coils"/>
    </source>
</evidence>
<gene>
    <name evidence="8" type="primary">pstpip1a</name>
</gene>
<sequence length="412" mass="48065">MTRRRFKDNFWCPEFTSQVGYEVILERLHEGRKMCKDMEELLKLRAQAEEKYGKELVQIARKAGGQTEINTLRISFDSLKQQMENIGNLHIQLAGMLKDEVKRMEEFRERQKETRKKYEIAIERIQKNKVALYKKTLELKKTYEQKCKEADEAEQNFERINSIGTQKQIEKCQNKAKQCREVANDAEKSYKSNVEQLDKLREEWEQEYSNTCEIFEQQECDRINNQRNSMWVHCNQLSLQCVKDDELYEETRKVLEVCDIDADIDCFIQKKMTGTTAPARIEYENYYNKFPGMDNSAVATSSNGGVKKRFFPYSYLPNRFSNLLPGNTSKQSGSRPTAPPPAEVVYASINPVAQENQNTYRVLYDYVAQNVDELEIMAGDIVHITDENEDGWWTAERNGQSGLVPSTYLEKA</sequence>
<organism evidence="7">
    <name type="scientific">Callorhinchus milii</name>
    <name type="common">Ghost shark</name>
    <dbReference type="NCBI Taxonomy" id="7868"/>
    <lineage>
        <taxon>Eukaryota</taxon>
        <taxon>Metazoa</taxon>
        <taxon>Chordata</taxon>
        <taxon>Craniata</taxon>
        <taxon>Vertebrata</taxon>
        <taxon>Chondrichthyes</taxon>
        <taxon>Holocephali</taxon>
        <taxon>Chimaeriformes</taxon>
        <taxon>Callorhinchidae</taxon>
        <taxon>Callorhinchus</taxon>
    </lineage>
</organism>
<dbReference type="Pfam" id="PF00018">
    <property type="entry name" value="SH3_1"/>
    <property type="match status" value="1"/>
</dbReference>
<dbReference type="PROSITE" id="PS51741">
    <property type="entry name" value="F_BAR"/>
    <property type="match status" value="1"/>
</dbReference>
<dbReference type="AlphaFoldDB" id="V9KP62"/>
<dbReference type="GO" id="GO:0005884">
    <property type="term" value="C:actin filament"/>
    <property type="evidence" value="ECO:0007669"/>
    <property type="project" value="TreeGrafter"/>
</dbReference>
<dbReference type="InterPro" id="IPR036028">
    <property type="entry name" value="SH3-like_dom_sf"/>
</dbReference>
<dbReference type="SUPFAM" id="SSF50044">
    <property type="entry name" value="SH3-domain"/>
    <property type="match status" value="1"/>
</dbReference>
<dbReference type="CTD" id="571331"/>
<evidence type="ECO:0000259" key="5">
    <source>
        <dbReference type="PROSITE" id="PS50002"/>
    </source>
</evidence>
<dbReference type="PRINTS" id="PR00499">
    <property type="entry name" value="P67PHOX"/>
</dbReference>
<dbReference type="FunFam" id="2.30.30.40:FF:000072">
    <property type="entry name" value="Unconventional Myosin IB"/>
    <property type="match status" value="1"/>
</dbReference>
<evidence type="ECO:0000313" key="9">
    <source>
        <dbReference type="Proteomes" id="UP000314986"/>
    </source>
</evidence>
<dbReference type="InterPro" id="IPR001060">
    <property type="entry name" value="FCH_dom"/>
</dbReference>
<feature type="domain" description="F-BAR" evidence="6">
    <location>
        <begin position="4"/>
        <end position="263"/>
    </location>
</feature>
<accession>V9KP62</accession>
<evidence type="ECO:0000256" key="2">
    <source>
        <dbReference type="PROSITE-ProRule" id="PRU00192"/>
    </source>
</evidence>
<dbReference type="InterPro" id="IPR030777">
    <property type="entry name" value="PSTPIP1_SH3"/>
</dbReference>
<dbReference type="Proteomes" id="UP000314986">
    <property type="component" value="Unassembled WGS sequence"/>
</dbReference>
<feature type="domain" description="SH3" evidence="5">
    <location>
        <begin position="355"/>
        <end position="412"/>
    </location>
</feature>
<dbReference type="GO" id="GO:0005737">
    <property type="term" value="C:cytoplasm"/>
    <property type="evidence" value="ECO:0007669"/>
    <property type="project" value="TreeGrafter"/>
</dbReference>
<dbReference type="GO" id="GO:0030041">
    <property type="term" value="P:actin filament polymerization"/>
    <property type="evidence" value="ECO:0007669"/>
    <property type="project" value="TreeGrafter"/>
</dbReference>
<dbReference type="GO" id="GO:0005886">
    <property type="term" value="C:plasma membrane"/>
    <property type="evidence" value="ECO:0007669"/>
    <property type="project" value="TreeGrafter"/>
</dbReference>
<evidence type="ECO:0000256" key="3">
    <source>
        <dbReference type="PROSITE-ProRule" id="PRU01077"/>
    </source>
</evidence>
<dbReference type="Gene3D" id="1.20.1270.60">
    <property type="entry name" value="Arfaptin homology (AH) domain/BAR domain"/>
    <property type="match status" value="1"/>
</dbReference>
<keyword evidence="9" id="KW-1185">Reference proteome</keyword>
<dbReference type="PANTHER" id="PTHR23065:SF51">
    <property type="entry name" value="PROLINE-SERINE-THREONINE PHOSPHATASE-INTERACTING PROTEIN 1"/>
    <property type="match status" value="1"/>
</dbReference>
<dbReference type="PROSITE" id="PS50002">
    <property type="entry name" value="SH3"/>
    <property type="match status" value="1"/>
</dbReference>
<dbReference type="OMA" id="PIEYQNY"/>
<dbReference type="CDD" id="cd11824">
    <property type="entry name" value="SH3_PSTPIP1"/>
    <property type="match status" value="1"/>
</dbReference>
<dbReference type="EMBL" id="JW867547">
    <property type="protein sequence ID" value="AFP00065.1"/>
    <property type="molecule type" value="mRNA"/>
</dbReference>
<dbReference type="InterPro" id="IPR001452">
    <property type="entry name" value="SH3_domain"/>
</dbReference>
<evidence type="ECO:0000313" key="7">
    <source>
        <dbReference type="EMBL" id="AFP00065.1"/>
    </source>
</evidence>
<dbReference type="InterPro" id="IPR031160">
    <property type="entry name" value="F_BAR_dom"/>
</dbReference>
<keyword evidence="1 2" id="KW-0728">SH3 domain</keyword>
<evidence type="ECO:0000256" key="1">
    <source>
        <dbReference type="ARBA" id="ARBA00022443"/>
    </source>
</evidence>
<dbReference type="SMART" id="SM00055">
    <property type="entry name" value="FCH"/>
    <property type="match status" value="1"/>
</dbReference>
<dbReference type="Pfam" id="PF00611">
    <property type="entry name" value="FCH"/>
    <property type="match status" value="1"/>
</dbReference>
<dbReference type="PRINTS" id="PR00452">
    <property type="entry name" value="SH3DOMAIN"/>
</dbReference>
<dbReference type="KEGG" id="cmk:103188307"/>
<protein>
    <submittedName>
        <fullName evidence="8">Proline-serine-threonine phosphatase interacting protein 1a</fullName>
    </submittedName>
    <submittedName>
        <fullName evidence="7">Proline-serine-threonine phosphatase-interacting protein 1-like protein</fullName>
    </submittedName>
</protein>
<evidence type="ECO:0000313" key="8">
    <source>
        <dbReference type="Ensembl" id="ENSCMIP00000016810.1"/>
    </source>
</evidence>
<reference evidence="9" key="2">
    <citation type="journal article" date="2007" name="PLoS Biol.">
        <title>Survey sequencing and comparative analysis of the elephant shark (Callorhinchus milii) genome.</title>
        <authorList>
            <person name="Venkatesh B."/>
            <person name="Kirkness E.F."/>
            <person name="Loh Y.H."/>
            <person name="Halpern A.L."/>
            <person name="Lee A.P."/>
            <person name="Johnson J."/>
            <person name="Dandona N."/>
            <person name="Viswanathan L.D."/>
            <person name="Tay A."/>
            <person name="Venter J.C."/>
            <person name="Strausberg R.L."/>
            <person name="Brenner S."/>
        </authorList>
    </citation>
    <scope>NUCLEOTIDE SEQUENCE [LARGE SCALE GENOMIC DNA]</scope>
</reference>
<dbReference type="GO" id="GO:0051015">
    <property type="term" value="F:actin filament binding"/>
    <property type="evidence" value="ECO:0007669"/>
    <property type="project" value="TreeGrafter"/>
</dbReference>
<dbReference type="GeneID" id="103188307"/>
<proteinExistence type="evidence at transcript level"/>
<feature type="coiled-coil region" evidence="4">
    <location>
        <begin position="97"/>
        <end position="207"/>
    </location>
</feature>
<dbReference type="SUPFAM" id="SSF103657">
    <property type="entry name" value="BAR/IMD domain-like"/>
    <property type="match status" value="1"/>
</dbReference>
<evidence type="ECO:0000259" key="6">
    <source>
        <dbReference type="PROSITE" id="PS51741"/>
    </source>
</evidence>
<dbReference type="GeneTree" id="ENSGT00940000156932"/>
<dbReference type="InterPro" id="IPR027267">
    <property type="entry name" value="AH/BAR_dom_sf"/>
</dbReference>
<dbReference type="STRING" id="7868.ENSCMIP00000016810"/>
<reference evidence="8" key="4">
    <citation type="submission" date="2025-05" db="UniProtKB">
        <authorList>
            <consortium name="Ensembl"/>
        </authorList>
    </citation>
    <scope>IDENTIFICATION</scope>
</reference>
<dbReference type="RefSeq" id="XP_007906450.1">
    <property type="nucleotide sequence ID" value="XM_007908259.2"/>
</dbReference>
<dbReference type="Ensembl" id="ENSCMIT00000017143.1">
    <property type="protein sequence ID" value="ENSCMIP00000016810.1"/>
    <property type="gene ID" value="ENSCMIG00000008046.1"/>
</dbReference>
<dbReference type="SMART" id="SM00326">
    <property type="entry name" value="SH3"/>
    <property type="match status" value="1"/>
</dbReference>
<dbReference type="PANTHER" id="PTHR23065">
    <property type="entry name" value="PROLINE-SERINE-THREONINE PHOSPHATASE INTERACTING PROTEIN 1"/>
    <property type="match status" value="1"/>
</dbReference>
<dbReference type="FunFam" id="1.20.1270.60:FF:000037">
    <property type="entry name" value="Proline-serine-threonine phosphatase interacting protein 1"/>
    <property type="match status" value="1"/>
</dbReference>
<keyword evidence="3 4" id="KW-0175">Coiled coil</keyword>
<dbReference type="Gene3D" id="2.30.30.40">
    <property type="entry name" value="SH3 Domains"/>
    <property type="match status" value="1"/>
</dbReference>